<keyword evidence="3" id="KW-1185">Reference proteome</keyword>
<sequence length="220" mass="25701">MSDSRYSPFSDRPLSRSSTERSRSSSILDRYDRRGSLTPDRYLSWDDRRADWMLRGGYDDRRRTPFDRDRQLVPLPGKHAREAWGPHFSHRFSSYSDTEGGWSGGGFDVEDRRYCQDERRREVYEWGHIVEPRIPGSGVRYVGSGSVQRRYPHITGYRARCAIDGELREWRGVGYRSGYGYVFGYERYIAGLGGLGDIEAELVQGRCLGGYTIRRRRYLR</sequence>
<accession>A0A317SDH6</accession>
<name>A0A317SDH6_9PEZI</name>
<evidence type="ECO:0000313" key="3">
    <source>
        <dbReference type="Proteomes" id="UP000246991"/>
    </source>
</evidence>
<dbReference type="EMBL" id="PYWC01000105">
    <property type="protein sequence ID" value="PWW72483.1"/>
    <property type="molecule type" value="Genomic_DNA"/>
</dbReference>
<dbReference type="Proteomes" id="UP000246991">
    <property type="component" value="Unassembled WGS sequence"/>
</dbReference>
<organism evidence="2 3">
    <name type="scientific">Tuber magnatum</name>
    <name type="common">white Piedmont truffle</name>
    <dbReference type="NCBI Taxonomy" id="42249"/>
    <lineage>
        <taxon>Eukaryota</taxon>
        <taxon>Fungi</taxon>
        <taxon>Dikarya</taxon>
        <taxon>Ascomycota</taxon>
        <taxon>Pezizomycotina</taxon>
        <taxon>Pezizomycetes</taxon>
        <taxon>Pezizales</taxon>
        <taxon>Tuberaceae</taxon>
        <taxon>Tuber</taxon>
    </lineage>
</organism>
<feature type="compositionally biased region" description="Basic and acidic residues" evidence="1">
    <location>
        <begin position="18"/>
        <end position="29"/>
    </location>
</feature>
<feature type="region of interest" description="Disordered" evidence="1">
    <location>
        <begin position="1"/>
        <end position="29"/>
    </location>
</feature>
<comment type="caution">
    <text evidence="2">The sequence shown here is derived from an EMBL/GenBank/DDBJ whole genome shotgun (WGS) entry which is preliminary data.</text>
</comment>
<evidence type="ECO:0000256" key="1">
    <source>
        <dbReference type="SAM" id="MobiDB-lite"/>
    </source>
</evidence>
<proteinExistence type="predicted"/>
<dbReference type="AlphaFoldDB" id="A0A317SDH6"/>
<evidence type="ECO:0000313" key="2">
    <source>
        <dbReference type="EMBL" id="PWW72483.1"/>
    </source>
</evidence>
<gene>
    <name evidence="2" type="ORF">C7212DRAFT_348102</name>
</gene>
<protein>
    <submittedName>
        <fullName evidence="2">Uncharacterized protein</fullName>
    </submittedName>
</protein>
<dbReference type="OrthoDB" id="5414366at2759"/>
<reference evidence="2 3" key="1">
    <citation type="submission" date="2018-03" db="EMBL/GenBank/DDBJ databases">
        <title>Genomes of Pezizomycetes fungi and the evolution of truffles.</title>
        <authorList>
            <person name="Murat C."/>
            <person name="Payen T."/>
            <person name="Noel B."/>
            <person name="Kuo A."/>
            <person name="Martin F.M."/>
        </authorList>
    </citation>
    <scope>NUCLEOTIDE SEQUENCE [LARGE SCALE GENOMIC DNA]</scope>
    <source>
        <strain evidence="2">091103-1</strain>
    </source>
</reference>